<keyword evidence="7 12" id="KW-1133">Transmembrane helix</keyword>
<evidence type="ECO:0000256" key="8">
    <source>
        <dbReference type="ARBA" id="ARBA00023136"/>
    </source>
</evidence>
<evidence type="ECO:0000256" key="6">
    <source>
        <dbReference type="ARBA" id="ARBA00022833"/>
    </source>
</evidence>
<dbReference type="SUPFAM" id="SSF48652">
    <property type="entry name" value="Tetraspanin"/>
    <property type="match status" value="1"/>
</dbReference>
<dbReference type="InterPro" id="IPR018499">
    <property type="entry name" value="Tetraspanin/Peripherin"/>
</dbReference>
<dbReference type="SUPFAM" id="SSF57667">
    <property type="entry name" value="beta-beta-alpha zinc fingers"/>
    <property type="match status" value="3"/>
</dbReference>
<dbReference type="InterPro" id="IPR008952">
    <property type="entry name" value="Tetraspanin_EC2_sf"/>
</dbReference>
<dbReference type="PROSITE" id="PS00028">
    <property type="entry name" value="ZINC_FINGER_C2H2_1"/>
    <property type="match status" value="9"/>
</dbReference>
<organism evidence="14 15">
    <name type="scientific">Setaria digitata</name>
    <dbReference type="NCBI Taxonomy" id="48799"/>
    <lineage>
        <taxon>Eukaryota</taxon>
        <taxon>Metazoa</taxon>
        <taxon>Ecdysozoa</taxon>
        <taxon>Nematoda</taxon>
        <taxon>Chromadorea</taxon>
        <taxon>Rhabditida</taxon>
        <taxon>Spirurina</taxon>
        <taxon>Spiruromorpha</taxon>
        <taxon>Filarioidea</taxon>
        <taxon>Setariidae</taxon>
        <taxon>Setaria</taxon>
    </lineage>
</organism>
<feature type="domain" description="C2H2-type" evidence="13">
    <location>
        <begin position="732"/>
        <end position="759"/>
    </location>
</feature>
<dbReference type="Pfam" id="PF00096">
    <property type="entry name" value="zf-C2H2"/>
    <property type="match status" value="2"/>
</dbReference>
<evidence type="ECO:0000259" key="13">
    <source>
        <dbReference type="PROSITE" id="PS50157"/>
    </source>
</evidence>
<dbReference type="GO" id="GO:0016020">
    <property type="term" value="C:membrane"/>
    <property type="evidence" value="ECO:0007669"/>
    <property type="project" value="UniProtKB-SubCell"/>
</dbReference>
<dbReference type="InterPro" id="IPR050826">
    <property type="entry name" value="Krueppel_C2H2_ZnFinger"/>
</dbReference>
<keyword evidence="4" id="KW-0677">Repeat</keyword>
<evidence type="ECO:0000256" key="9">
    <source>
        <dbReference type="ARBA" id="ARBA00023242"/>
    </source>
</evidence>
<dbReference type="SMART" id="SM00355">
    <property type="entry name" value="ZnF_C2H2"/>
    <property type="match status" value="12"/>
</dbReference>
<feature type="domain" description="C2H2-type" evidence="13">
    <location>
        <begin position="453"/>
        <end position="481"/>
    </location>
</feature>
<dbReference type="GO" id="GO:0008270">
    <property type="term" value="F:zinc ion binding"/>
    <property type="evidence" value="ECO:0007669"/>
    <property type="project" value="UniProtKB-KW"/>
</dbReference>
<evidence type="ECO:0000256" key="11">
    <source>
        <dbReference type="SAM" id="MobiDB-lite"/>
    </source>
</evidence>
<evidence type="ECO:0000256" key="10">
    <source>
        <dbReference type="PROSITE-ProRule" id="PRU00042"/>
    </source>
</evidence>
<dbReference type="Proteomes" id="UP000887581">
    <property type="component" value="Unplaced"/>
</dbReference>
<keyword evidence="6" id="KW-0862">Zinc</keyword>
<keyword evidence="5 10" id="KW-0863">Zinc-finger</keyword>
<accession>A0A915PJD2</accession>
<dbReference type="InterPro" id="IPR036236">
    <property type="entry name" value="Znf_C2H2_sf"/>
</dbReference>
<dbReference type="PANTHER" id="PTHR24377">
    <property type="entry name" value="IP01015P-RELATED"/>
    <property type="match status" value="1"/>
</dbReference>
<evidence type="ECO:0000256" key="5">
    <source>
        <dbReference type="ARBA" id="ARBA00022771"/>
    </source>
</evidence>
<evidence type="ECO:0000256" key="4">
    <source>
        <dbReference type="ARBA" id="ARBA00022737"/>
    </source>
</evidence>
<comment type="subcellular location">
    <subcellularLocation>
        <location evidence="1">Membrane</location>
        <topology evidence="1">Multi-pass membrane protein</topology>
    </subcellularLocation>
</comment>
<dbReference type="Pfam" id="PF00335">
    <property type="entry name" value="Tetraspanin"/>
    <property type="match status" value="1"/>
</dbReference>
<feature type="region of interest" description="Disordered" evidence="11">
    <location>
        <begin position="228"/>
        <end position="256"/>
    </location>
</feature>
<evidence type="ECO:0000256" key="1">
    <source>
        <dbReference type="ARBA" id="ARBA00004141"/>
    </source>
</evidence>
<feature type="domain" description="C2H2-type" evidence="13">
    <location>
        <begin position="659"/>
        <end position="693"/>
    </location>
</feature>
<dbReference type="AlphaFoldDB" id="A0A915PJD2"/>
<dbReference type="WBParaSite" id="sdigi.contig117.g4655.t1">
    <property type="protein sequence ID" value="sdigi.contig117.g4655.t1"/>
    <property type="gene ID" value="sdigi.contig117.g4655"/>
</dbReference>
<keyword evidence="9" id="KW-0539">Nucleus</keyword>
<evidence type="ECO:0000256" key="3">
    <source>
        <dbReference type="ARBA" id="ARBA00022723"/>
    </source>
</evidence>
<evidence type="ECO:0000256" key="2">
    <source>
        <dbReference type="ARBA" id="ARBA00022692"/>
    </source>
</evidence>
<evidence type="ECO:0000256" key="12">
    <source>
        <dbReference type="SAM" id="Phobius"/>
    </source>
</evidence>
<keyword evidence="3" id="KW-0479">Metal-binding</keyword>
<name>A0A915PJD2_9BILA</name>
<keyword evidence="14" id="KW-1185">Reference proteome</keyword>
<dbReference type="InterPro" id="IPR013087">
    <property type="entry name" value="Znf_C2H2_type"/>
</dbReference>
<feature type="domain" description="C2H2-type" evidence="13">
    <location>
        <begin position="629"/>
        <end position="657"/>
    </location>
</feature>
<evidence type="ECO:0000256" key="7">
    <source>
        <dbReference type="ARBA" id="ARBA00022989"/>
    </source>
</evidence>
<dbReference type="PROSITE" id="PS50157">
    <property type="entry name" value="ZINC_FINGER_C2H2_2"/>
    <property type="match status" value="5"/>
</dbReference>
<dbReference type="Gene3D" id="1.10.1450.10">
    <property type="entry name" value="Tetraspanin"/>
    <property type="match status" value="1"/>
</dbReference>
<protein>
    <submittedName>
        <fullName evidence="15">C2H2-type domain-containing protein</fullName>
    </submittedName>
</protein>
<feature type="transmembrane region" description="Helical" evidence="12">
    <location>
        <begin position="122"/>
        <end position="150"/>
    </location>
</feature>
<evidence type="ECO:0000313" key="14">
    <source>
        <dbReference type="Proteomes" id="UP000887581"/>
    </source>
</evidence>
<evidence type="ECO:0000313" key="15">
    <source>
        <dbReference type="WBParaSite" id="sdigi.contig117.g4655.t1"/>
    </source>
</evidence>
<sequence length="817" mass="93372">MEFTLCIMTYVYIEQLENNLGTTLLMSVIRDHSEHNDISRALKHLHRQGHCCGSQSFEDWRDSVWWQKVNSASELKQRSFDLAVPDFCCRSERPNCGRRDHPSNIYYNGCLSYLMKVVKEHLLIICGASFALALVQIFGIGFGICLYIKWRDFLEFRPSQEVKMHAKLCPFTVQQGVVKGKHNCLLVCVTLVIHCFGKLKISSTMSMKRKQFKPKAFKDDEVVSSDLHSDQEVREKKRKQIIGDGGSEISGEGTDSCPESFVSTKAMDMQIVCSFCETRFDNIKALQNHTLQNHQHQQIVKMENEEGDIIPLNKEISQTRDIAPSLVCQQCDATLYGFAEFGCHMRTHLINKDDEQKCSLCDANFIDPAVISPNISYCGAFHGEQHSYTMQRMSSGTILQFSANATASLRHTLGDTVPLCYMSSNIQQPTPFPGIPFLIKEHSVTHIEEVLRYYCAACSIPFETRDLLAVHVQLIHDRPTAALTVNHFQKSSSEDNFCKQQAAFQTESRLVKCLVCDIKFESDDELDFHRLVVHCKVPRSNRCADCQAQIQTVTHFKDHIREHMQGERNVTCIICRQALRNDAQIDTHAKYHLQFSDDICGPDQQCGICQQLIPRETLELHVVEHSSNGDCPYCGKHFSSTESLLAHIDSTHLDVKAAYQCHKCRQTFHFKSQLQHHHCLAVAHETLHNSIRERIPPVLDQQQTYQCPYCSKIFGSESALQGHSHVHSTRAFRCDLCVLSFSSSQRLETHRKKHFAEKDFTCQICDLKFLKNIFKISIHAHMISRYFSRNDLSLHVKMHGGTLSRCSIEPAMKIHFN</sequence>
<dbReference type="Gene3D" id="3.30.160.60">
    <property type="entry name" value="Classic Zinc Finger"/>
    <property type="match status" value="3"/>
</dbReference>
<keyword evidence="8 12" id="KW-0472">Membrane</keyword>
<feature type="domain" description="C2H2-type" evidence="13">
    <location>
        <begin position="705"/>
        <end position="732"/>
    </location>
</feature>
<reference evidence="15" key="1">
    <citation type="submission" date="2022-11" db="UniProtKB">
        <authorList>
            <consortium name="WormBaseParasite"/>
        </authorList>
    </citation>
    <scope>IDENTIFICATION</scope>
</reference>
<proteinExistence type="predicted"/>
<keyword evidence="2 12" id="KW-0812">Transmembrane</keyword>